<evidence type="ECO:0000256" key="8">
    <source>
        <dbReference type="ARBA" id="ARBA00023034"/>
    </source>
</evidence>
<dbReference type="AlphaFoldDB" id="A0A7K6P286"/>
<sequence length="69" mass="7648">YCGGPGYVFSGHLATKIYQVAQTLPVINMEDAFVGICLWALGIGLTRSPRGAFNMHRVPYDKCRFARLV</sequence>
<keyword evidence="9" id="KW-0472">Membrane</keyword>
<keyword evidence="3 10" id="KW-0328">Glycosyltransferase</keyword>
<dbReference type="Proteomes" id="UP000565207">
    <property type="component" value="Unassembled WGS sequence"/>
</dbReference>
<dbReference type="InterPro" id="IPR002659">
    <property type="entry name" value="Glyco_trans_31"/>
</dbReference>
<name>A0A7K6P286_PEDTO</name>
<evidence type="ECO:0000256" key="5">
    <source>
        <dbReference type="ARBA" id="ARBA00022692"/>
    </source>
</evidence>
<gene>
    <name evidence="11" type="primary">B3galt5</name>
    <name evidence="11" type="ORF">PEDTOR_R14863</name>
</gene>
<dbReference type="PANTHER" id="PTHR11214">
    <property type="entry name" value="BETA-1,3-N-ACETYLGLUCOSAMINYLTRANSFERASE"/>
    <property type="match status" value="1"/>
</dbReference>
<dbReference type="GO" id="GO:0000139">
    <property type="term" value="C:Golgi membrane"/>
    <property type="evidence" value="ECO:0007669"/>
    <property type="project" value="UniProtKB-SubCell"/>
</dbReference>
<comment type="similarity">
    <text evidence="2 10">Belongs to the glycosyltransferase 31 family.</text>
</comment>
<evidence type="ECO:0000256" key="4">
    <source>
        <dbReference type="ARBA" id="ARBA00022679"/>
    </source>
</evidence>
<keyword evidence="12" id="KW-1185">Reference proteome</keyword>
<accession>A0A7K6P286</accession>
<dbReference type="GO" id="GO:0008499">
    <property type="term" value="F:N-acetyl-beta-D-glucosaminide beta-(1,3)-galactosyltransferase activity"/>
    <property type="evidence" value="ECO:0007669"/>
    <property type="project" value="TreeGrafter"/>
</dbReference>
<keyword evidence="4 11" id="KW-0808">Transferase</keyword>
<keyword evidence="6" id="KW-0735">Signal-anchor</keyword>
<evidence type="ECO:0000256" key="3">
    <source>
        <dbReference type="ARBA" id="ARBA00022676"/>
    </source>
</evidence>
<evidence type="ECO:0000256" key="10">
    <source>
        <dbReference type="RuleBase" id="RU363063"/>
    </source>
</evidence>
<evidence type="ECO:0000313" key="11">
    <source>
        <dbReference type="EMBL" id="NWW55425.1"/>
    </source>
</evidence>
<keyword evidence="5" id="KW-0812">Transmembrane</keyword>
<proteinExistence type="inferred from homology"/>
<evidence type="ECO:0000256" key="1">
    <source>
        <dbReference type="ARBA" id="ARBA00004323"/>
    </source>
</evidence>
<dbReference type="EC" id="2.4.1.-" evidence="10"/>
<feature type="non-terminal residue" evidence="11">
    <location>
        <position position="69"/>
    </location>
</feature>
<evidence type="ECO:0000313" key="12">
    <source>
        <dbReference type="Proteomes" id="UP000565207"/>
    </source>
</evidence>
<organism evidence="11 12">
    <name type="scientific">Pedionomus torquatus</name>
    <name type="common">Plains-wanderer</name>
    <dbReference type="NCBI Taxonomy" id="227192"/>
    <lineage>
        <taxon>Eukaryota</taxon>
        <taxon>Metazoa</taxon>
        <taxon>Chordata</taxon>
        <taxon>Craniata</taxon>
        <taxon>Vertebrata</taxon>
        <taxon>Euteleostomi</taxon>
        <taxon>Archelosauria</taxon>
        <taxon>Archosauria</taxon>
        <taxon>Dinosauria</taxon>
        <taxon>Saurischia</taxon>
        <taxon>Theropoda</taxon>
        <taxon>Coelurosauria</taxon>
        <taxon>Aves</taxon>
        <taxon>Neognathae</taxon>
        <taxon>Neoaves</taxon>
        <taxon>Charadriiformes</taxon>
        <taxon>Pedionomidae</taxon>
        <taxon>Pedionomus</taxon>
    </lineage>
</organism>
<evidence type="ECO:0000256" key="9">
    <source>
        <dbReference type="ARBA" id="ARBA00023136"/>
    </source>
</evidence>
<comment type="subcellular location">
    <subcellularLocation>
        <location evidence="1 10">Golgi apparatus membrane</location>
        <topology evidence="1 10">Single-pass type II membrane protein</topology>
    </subcellularLocation>
</comment>
<evidence type="ECO:0000256" key="6">
    <source>
        <dbReference type="ARBA" id="ARBA00022968"/>
    </source>
</evidence>
<dbReference type="PANTHER" id="PTHR11214:SF151">
    <property type="entry name" value="HEXOSYLTRANSFERASE"/>
    <property type="match status" value="1"/>
</dbReference>
<evidence type="ECO:0000256" key="7">
    <source>
        <dbReference type="ARBA" id="ARBA00022989"/>
    </source>
</evidence>
<reference evidence="11 12" key="1">
    <citation type="submission" date="2019-09" db="EMBL/GenBank/DDBJ databases">
        <title>Bird 10,000 Genomes (B10K) Project - Family phase.</title>
        <authorList>
            <person name="Zhang G."/>
        </authorList>
    </citation>
    <scope>NUCLEOTIDE SEQUENCE [LARGE SCALE GENOMIC DNA]</scope>
    <source>
        <strain evidence="11">B10K-DU-029-80</strain>
        <tissue evidence="11">Muscle</tissue>
    </source>
</reference>
<evidence type="ECO:0000256" key="2">
    <source>
        <dbReference type="ARBA" id="ARBA00008661"/>
    </source>
</evidence>
<dbReference type="Pfam" id="PF01762">
    <property type="entry name" value="Galactosyl_T"/>
    <property type="match status" value="1"/>
</dbReference>
<dbReference type="EMBL" id="VZRU01032288">
    <property type="protein sequence ID" value="NWW55425.1"/>
    <property type="molecule type" value="Genomic_DNA"/>
</dbReference>
<feature type="non-terminal residue" evidence="11">
    <location>
        <position position="1"/>
    </location>
</feature>
<protein>
    <recommendedName>
        <fullName evidence="10">Hexosyltransferase</fullName>
        <ecNumber evidence="10">2.4.1.-</ecNumber>
    </recommendedName>
</protein>
<keyword evidence="8 10" id="KW-0333">Golgi apparatus</keyword>
<dbReference type="Gene3D" id="3.90.550.50">
    <property type="match status" value="1"/>
</dbReference>
<dbReference type="GO" id="GO:0006493">
    <property type="term" value="P:protein O-linked glycosylation"/>
    <property type="evidence" value="ECO:0007669"/>
    <property type="project" value="TreeGrafter"/>
</dbReference>
<comment type="caution">
    <text evidence="11">The sequence shown here is derived from an EMBL/GenBank/DDBJ whole genome shotgun (WGS) entry which is preliminary data.</text>
</comment>
<keyword evidence="7" id="KW-1133">Transmembrane helix</keyword>